<dbReference type="EMBL" id="BMQA01000077">
    <property type="protein sequence ID" value="GGJ63788.1"/>
    <property type="molecule type" value="Genomic_DNA"/>
</dbReference>
<dbReference type="GO" id="GO:0004333">
    <property type="term" value="F:fumarate hydratase activity"/>
    <property type="evidence" value="ECO:0007669"/>
    <property type="project" value="InterPro"/>
</dbReference>
<dbReference type="GO" id="GO:0008797">
    <property type="term" value="F:aspartate ammonia-lyase activity"/>
    <property type="evidence" value="ECO:0007669"/>
    <property type="project" value="UniProtKB-EC"/>
</dbReference>
<accession>A0A917UKG6</accession>
<dbReference type="AlphaFoldDB" id="A0A917UKG6"/>
<dbReference type="Proteomes" id="UP000657574">
    <property type="component" value="Unassembled WGS sequence"/>
</dbReference>
<dbReference type="EC" id="4.3.1.1" evidence="2"/>
<evidence type="ECO:0000313" key="6">
    <source>
        <dbReference type="Proteomes" id="UP000657574"/>
    </source>
</evidence>
<dbReference type="GO" id="GO:0006106">
    <property type="term" value="P:fumarate metabolic process"/>
    <property type="evidence" value="ECO:0007669"/>
    <property type="project" value="InterPro"/>
</dbReference>
<dbReference type="InterPro" id="IPR008948">
    <property type="entry name" value="L-Aspartase-like"/>
</dbReference>
<proteinExistence type="predicted"/>
<organism evidence="5 6">
    <name type="scientific">Streptomyces brasiliensis</name>
    <dbReference type="NCBI Taxonomy" id="1954"/>
    <lineage>
        <taxon>Bacteria</taxon>
        <taxon>Bacillati</taxon>
        <taxon>Actinomycetota</taxon>
        <taxon>Actinomycetes</taxon>
        <taxon>Kitasatosporales</taxon>
        <taxon>Streptomycetaceae</taxon>
        <taxon>Streptomyces</taxon>
    </lineage>
</organism>
<dbReference type="InterPro" id="IPR005677">
    <property type="entry name" value="Fum_hydII"/>
</dbReference>
<dbReference type="FunFam" id="1.10.40.30:FF:000002">
    <property type="entry name" value="Fumarate hydratase class II"/>
    <property type="match status" value="1"/>
</dbReference>
<dbReference type="GO" id="GO:0006099">
    <property type="term" value="P:tricarboxylic acid cycle"/>
    <property type="evidence" value="ECO:0007669"/>
    <property type="project" value="InterPro"/>
</dbReference>
<dbReference type="Gene3D" id="1.10.40.30">
    <property type="entry name" value="Fumarase/aspartase (C-terminal domain)"/>
    <property type="match status" value="1"/>
</dbReference>
<protein>
    <recommendedName>
        <fullName evidence="2">aspartate ammonia-lyase</fullName>
        <ecNumber evidence="2">4.3.1.1</ecNumber>
    </recommendedName>
</protein>
<keyword evidence="3" id="KW-0456">Lyase</keyword>
<dbReference type="GO" id="GO:0006108">
    <property type="term" value="P:malate metabolic process"/>
    <property type="evidence" value="ECO:0007669"/>
    <property type="project" value="TreeGrafter"/>
</dbReference>
<feature type="domain" description="Fumarase C C-terminal" evidence="4">
    <location>
        <begin position="26"/>
        <end position="78"/>
    </location>
</feature>
<dbReference type="RefSeq" id="WP_229841531.1">
    <property type="nucleotide sequence ID" value="NZ_BMQA01000077.1"/>
</dbReference>
<dbReference type="PANTHER" id="PTHR11444">
    <property type="entry name" value="ASPARTATEAMMONIA/ARGININOSUCCINATE/ADENYLOSUCCINATE LYASE"/>
    <property type="match status" value="1"/>
</dbReference>
<keyword evidence="6" id="KW-1185">Reference proteome</keyword>
<dbReference type="SUPFAM" id="SSF48557">
    <property type="entry name" value="L-aspartase-like"/>
    <property type="match status" value="1"/>
</dbReference>
<name>A0A917UKG6_9ACTN</name>
<sequence>MLPGCVEGAQLNRAQIDSYVDRSLMLVPALSPVIGYDKASAIAHKAHDEDTTLREAALASGYISAEDFDHIVTPATMVGQT</sequence>
<comment type="catalytic activity">
    <reaction evidence="1">
        <text>L-aspartate = fumarate + NH4(+)</text>
        <dbReference type="Rhea" id="RHEA:16601"/>
        <dbReference type="ChEBI" id="CHEBI:28938"/>
        <dbReference type="ChEBI" id="CHEBI:29806"/>
        <dbReference type="ChEBI" id="CHEBI:29991"/>
        <dbReference type="EC" id="4.3.1.1"/>
    </reaction>
</comment>
<gene>
    <name evidence="5" type="ORF">GCM10010121_088020</name>
</gene>
<reference evidence="5" key="2">
    <citation type="submission" date="2020-09" db="EMBL/GenBank/DDBJ databases">
        <authorList>
            <person name="Sun Q."/>
            <person name="Ohkuma M."/>
        </authorList>
    </citation>
    <scope>NUCLEOTIDE SEQUENCE</scope>
    <source>
        <strain evidence="5">JCM 3086</strain>
    </source>
</reference>
<evidence type="ECO:0000256" key="2">
    <source>
        <dbReference type="ARBA" id="ARBA00012992"/>
    </source>
</evidence>
<evidence type="ECO:0000256" key="3">
    <source>
        <dbReference type="ARBA" id="ARBA00023239"/>
    </source>
</evidence>
<evidence type="ECO:0000259" key="4">
    <source>
        <dbReference type="Pfam" id="PF10415"/>
    </source>
</evidence>
<comment type="caution">
    <text evidence="5">The sequence shown here is derived from an EMBL/GenBank/DDBJ whole genome shotgun (WGS) entry which is preliminary data.</text>
</comment>
<reference evidence="5" key="1">
    <citation type="journal article" date="2014" name="Int. J. Syst. Evol. Microbiol.">
        <title>Complete genome sequence of Corynebacterium casei LMG S-19264T (=DSM 44701T), isolated from a smear-ripened cheese.</title>
        <authorList>
            <consortium name="US DOE Joint Genome Institute (JGI-PGF)"/>
            <person name="Walter F."/>
            <person name="Albersmeier A."/>
            <person name="Kalinowski J."/>
            <person name="Ruckert C."/>
        </authorList>
    </citation>
    <scope>NUCLEOTIDE SEQUENCE</scope>
    <source>
        <strain evidence="5">JCM 3086</strain>
    </source>
</reference>
<dbReference type="Pfam" id="PF10415">
    <property type="entry name" value="FumaraseC_C"/>
    <property type="match status" value="1"/>
</dbReference>
<evidence type="ECO:0000256" key="1">
    <source>
        <dbReference type="ARBA" id="ARBA00001494"/>
    </source>
</evidence>
<dbReference type="InterPro" id="IPR018951">
    <property type="entry name" value="Fumarase_C_C"/>
</dbReference>
<dbReference type="PANTHER" id="PTHR11444:SF1">
    <property type="entry name" value="FUMARATE HYDRATASE, MITOCHONDRIAL"/>
    <property type="match status" value="1"/>
</dbReference>
<evidence type="ECO:0000313" key="5">
    <source>
        <dbReference type="EMBL" id="GGJ63788.1"/>
    </source>
</evidence>